<dbReference type="Proteomes" id="UP000700706">
    <property type="component" value="Unassembled WGS sequence"/>
</dbReference>
<reference evidence="2" key="1">
    <citation type="submission" date="2020-06" db="EMBL/GenBank/DDBJ databases">
        <title>Stable isotope informed genome-resolved metagenomics uncovers potential trophic interactions in rhizosphere soil.</title>
        <authorList>
            <person name="Starr E.P."/>
            <person name="Shi S."/>
            <person name="Blazewicz S.J."/>
            <person name="Koch B.J."/>
            <person name="Probst A.J."/>
            <person name="Hungate B.A."/>
            <person name="Pett-Ridge J."/>
            <person name="Firestone M.K."/>
            <person name="Banfield J.F."/>
        </authorList>
    </citation>
    <scope>NUCLEOTIDE SEQUENCE</scope>
    <source>
        <strain evidence="2">YM_69_17</strain>
    </source>
</reference>
<evidence type="ECO:0000256" key="1">
    <source>
        <dbReference type="SAM" id="SignalP"/>
    </source>
</evidence>
<organism evidence="2 3">
    <name type="scientific">Inquilinus limosus</name>
    <dbReference type="NCBI Taxonomy" id="171674"/>
    <lineage>
        <taxon>Bacteria</taxon>
        <taxon>Pseudomonadati</taxon>
        <taxon>Pseudomonadota</taxon>
        <taxon>Alphaproteobacteria</taxon>
        <taxon>Rhodospirillales</taxon>
        <taxon>Rhodospirillaceae</taxon>
        <taxon>Inquilinus</taxon>
    </lineage>
</organism>
<comment type="caution">
    <text evidence="2">The sequence shown here is derived from an EMBL/GenBank/DDBJ whole genome shotgun (WGS) entry which is preliminary data.</text>
</comment>
<dbReference type="AlphaFoldDB" id="A0A952FKP9"/>
<protein>
    <submittedName>
        <fullName evidence="2">DUF3280 domain-containing protein</fullName>
    </submittedName>
</protein>
<sequence>MALLRLALPILLLAVGPAAAQTPVAVFPFELADTSGEAAGPGHDARIALATAQLARKLEQSGRYRPVDLTPLAAEVAATAPRYECGGCWLDVARKSGAELAVLATVHKVSTLISTMDLWVADLRSGQYIVHVGGQIRGDTDAAWLRGVDFLVDDRLLRQKRP</sequence>
<name>A0A952FKP9_9PROT</name>
<feature type="chain" id="PRO_5037222726" evidence="1">
    <location>
        <begin position="21"/>
        <end position="162"/>
    </location>
</feature>
<evidence type="ECO:0000313" key="2">
    <source>
        <dbReference type="EMBL" id="MBW8726807.1"/>
    </source>
</evidence>
<evidence type="ECO:0000313" key="3">
    <source>
        <dbReference type="Proteomes" id="UP000700706"/>
    </source>
</evidence>
<dbReference type="EMBL" id="JAEKLZ010000236">
    <property type="protein sequence ID" value="MBW8726807.1"/>
    <property type="molecule type" value="Genomic_DNA"/>
</dbReference>
<dbReference type="InterPro" id="IPR021698">
    <property type="entry name" value="DUF3280"/>
</dbReference>
<keyword evidence="1" id="KW-0732">Signal</keyword>
<gene>
    <name evidence="2" type="ORF">JF625_16880</name>
</gene>
<accession>A0A952FKP9</accession>
<proteinExistence type="predicted"/>
<dbReference type="Pfam" id="PF11684">
    <property type="entry name" value="DUF3280"/>
    <property type="match status" value="1"/>
</dbReference>
<feature type="signal peptide" evidence="1">
    <location>
        <begin position="1"/>
        <end position="20"/>
    </location>
</feature>